<evidence type="ECO:0000256" key="1">
    <source>
        <dbReference type="ARBA" id="ARBA00004123"/>
    </source>
</evidence>
<keyword evidence="9" id="KW-0175">Coiled coil</keyword>
<evidence type="ECO:0000256" key="4">
    <source>
        <dbReference type="ARBA" id="ARBA00022490"/>
    </source>
</evidence>
<dbReference type="GO" id="GO:0006397">
    <property type="term" value="P:mRNA processing"/>
    <property type="evidence" value="ECO:0007669"/>
    <property type="project" value="UniProtKB-KW"/>
</dbReference>
<comment type="subcellular location">
    <subcellularLocation>
        <location evidence="2">Cytoplasm</location>
    </subcellularLocation>
    <subcellularLocation>
        <location evidence="1">Nucleus</location>
    </subcellularLocation>
</comment>
<keyword evidence="14" id="KW-1185">Reference proteome</keyword>
<comment type="similarity">
    <text evidence="3">Belongs to the SDE2 family.</text>
</comment>
<dbReference type="PANTHER" id="PTHR12786:SF1">
    <property type="entry name" value="SPLICING REGULATOR SDE2"/>
    <property type="match status" value="1"/>
</dbReference>
<dbReference type="GO" id="GO:0005634">
    <property type="term" value="C:nucleus"/>
    <property type="evidence" value="ECO:0007669"/>
    <property type="project" value="UniProtKB-SubCell"/>
</dbReference>
<feature type="region of interest" description="Disordered" evidence="10">
    <location>
        <begin position="100"/>
        <end position="128"/>
    </location>
</feature>
<gene>
    <name evidence="13" type="ORF">DL764_009679</name>
</gene>
<keyword evidence="8" id="KW-0131">Cell cycle</keyword>
<evidence type="ECO:0000256" key="3">
    <source>
        <dbReference type="ARBA" id="ARBA00008726"/>
    </source>
</evidence>
<feature type="domain" description="Sde2 ubiquitin" evidence="11">
    <location>
        <begin position="6"/>
        <end position="90"/>
    </location>
</feature>
<evidence type="ECO:0000256" key="5">
    <source>
        <dbReference type="ARBA" id="ARBA00022664"/>
    </source>
</evidence>
<dbReference type="Pfam" id="PF13019">
    <property type="entry name" value="Sde2_N_Ubi_yeast"/>
    <property type="match status" value="1"/>
</dbReference>
<evidence type="ECO:0000256" key="8">
    <source>
        <dbReference type="ARBA" id="ARBA00023306"/>
    </source>
</evidence>
<dbReference type="STRING" id="155417.A0A4Q4SUC0"/>
<dbReference type="InterPro" id="IPR024974">
    <property type="entry name" value="Sde2_N"/>
</dbReference>
<evidence type="ECO:0000256" key="7">
    <source>
        <dbReference type="ARBA" id="ARBA00023242"/>
    </source>
</evidence>
<evidence type="ECO:0000313" key="13">
    <source>
        <dbReference type="EMBL" id="RYO81981.1"/>
    </source>
</evidence>
<dbReference type="InterPro" id="IPR051421">
    <property type="entry name" value="RNA_Proc_DNA_Dmg_Regulator"/>
</dbReference>
<accession>A0A4Q4SUC0</accession>
<evidence type="ECO:0000256" key="2">
    <source>
        <dbReference type="ARBA" id="ARBA00004496"/>
    </source>
</evidence>
<dbReference type="EMBL" id="QJNU01000963">
    <property type="protein sequence ID" value="RYO81981.1"/>
    <property type="molecule type" value="Genomic_DNA"/>
</dbReference>
<dbReference type="Proteomes" id="UP000293360">
    <property type="component" value="Unassembled WGS sequence"/>
</dbReference>
<reference evidence="13 14" key="1">
    <citation type="submission" date="2018-06" db="EMBL/GenBank/DDBJ databases">
        <title>Complete Genomes of Monosporascus.</title>
        <authorList>
            <person name="Robinson A.J."/>
            <person name="Natvig D.O."/>
        </authorList>
    </citation>
    <scope>NUCLEOTIDE SEQUENCE [LARGE SCALE GENOMIC DNA]</scope>
    <source>
        <strain evidence="13 14">CBS 110550</strain>
    </source>
</reference>
<evidence type="ECO:0000256" key="10">
    <source>
        <dbReference type="SAM" id="MobiDB-lite"/>
    </source>
</evidence>
<feature type="compositionally biased region" description="Acidic residues" evidence="10">
    <location>
        <begin position="269"/>
        <end position="287"/>
    </location>
</feature>
<dbReference type="GO" id="GO:0005737">
    <property type="term" value="C:cytoplasm"/>
    <property type="evidence" value="ECO:0007669"/>
    <property type="project" value="UniProtKB-SubCell"/>
</dbReference>
<organism evidence="13 14">
    <name type="scientific">Monosporascus ibericus</name>
    <dbReference type="NCBI Taxonomy" id="155417"/>
    <lineage>
        <taxon>Eukaryota</taxon>
        <taxon>Fungi</taxon>
        <taxon>Dikarya</taxon>
        <taxon>Ascomycota</taxon>
        <taxon>Pezizomycotina</taxon>
        <taxon>Sordariomycetes</taxon>
        <taxon>Xylariomycetidae</taxon>
        <taxon>Xylariales</taxon>
        <taxon>Xylariales incertae sedis</taxon>
        <taxon>Monosporascus</taxon>
    </lineage>
</organism>
<proteinExistence type="inferred from homology"/>
<dbReference type="GO" id="GO:0008380">
    <property type="term" value="P:RNA splicing"/>
    <property type="evidence" value="ECO:0007669"/>
    <property type="project" value="UniProtKB-KW"/>
</dbReference>
<evidence type="ECO:0000256" key="6">
    <source>
        <dbReference type="ARBA" id="ARBA00023187"/>
    </source>
</evidence>
<dbReference type="InterPro" id="IPR053822">
    <property type="entry name" value="SDE2-like_dom"/>
</dbReference>
<evidence type="ECO:0000313" key="14">
    <source>
        <dbReference type="Proteomes" id="UP000293360"/>
    </source>
</evidence>
<keyword evidence="5" id="KW-0507">mRNA processing</keyword>
<feature type="compositionally biased region" description="Acidic residues" evidence="10">
    <location>
        <begin position="226"/>
        <end position="241"/>
    </location>
</feature>
<keyword evidence="7" id="KW-0539">Nucleus</keyword>
<feature type="domain" description="SDE2-like" evidence="12">
    <location>
        <begin position="91"/>
        <end position="202"/>
    </location>
</feature>
<evidence type="ECO:0000259" key="11">
    <source>
        <dbReference type="Pfam" id="PF13019"/>
    </source>
</evidence>
<feature type="coiled-coil region" evidence="9">
    <location>
        <begin position="151"/>
        <end position="178"/>
    </location>
</feature>
<name>A0A4Q4SUC0_9PEZI</name>
<protein>
    <submittedName>
        <fullName evidence="13">Uncharacterized protein</fullName>
    </submittedName>
</protein>
<comment type="caution">
    <text evidence="13">The sequence shown here is derived from an EMBL/GenBank/DDBJ whole genome shotgun (WGS) entry which is preliminary data.</text>
</comment>
<dbReference type="PANTHER" id="PTHR12786">
    <property type="entry name" value="SPLICING FACTOR SF3A-RELATED"/>
    <property type="match status" value="1"/>
</dbReference>
<dbReference type="OrthoDB" id="547031at2759"/>
<dbReference type="AlphaFoldDB" id="A0A4Q4SUC0"/>
<sequence length="287" mass="31748">MESKIMNVFVTTFSGLGLPPTLSFPLAPTAAISDLYERIEERLPQTDARFILTTISNKQLSPGSRIPIAQLCSNDDGVDFLSLRLSLPLCGGKGGFGSQLRAAGGRMSSKKKKNRGDENASSRNLDGRRLRTVNEAKALAEYLAIRPEMEQKEKEKRRARWQQIIDAAEEREHEIRNNSKGRLDGKWVEDKEETGERTREAVLAAMKAGNFKDNLLGTSQGSMSTEDMEEDSESEGEDESGESSSSSKEPTPLKKTSAKKAPTRAFAGFDEDEEFMSSSDEEEDRGK</sequence>
<feature type="compositionally biased region" description="Basic and acidic residues" evidence="10">
    <location>
        <begin position="115"/>
        <end position="128"/>
    </location>
</feature>
<dbReference type="Pfam" id="PF22782">
    <property type="entry name" value="SDE2"/>
    <property type="match status" value="1"/>
</dbReference>
<keyword evidence="4" id="KW-0963">Cytoplasm</keyword>
<feature type="region of interest" description="Disordered" evidence="10">
    <location>
        <begin position="210"/>
        <end position="287"/>
    </location>
</feature>
<evidence type="ECO:0000259" key="12">
    <source>
        <dbReference type="Pfam" id="PF22782"/>
    </source>
</evidence>
<evidence type="ECO:0000256" key="9">
    <source>
        <dbReference type="SAM" id="Coils"/>
    </source>
</evidence>
<keyword evidence="6" id="KW-0508">mRNA splicing</keyword>